<evidence type="ECO:0000256" key="4">
    <source>
        <dbReference type="ARBA" id="ARBA00012827"/>
    </source>
</evidence>
<dbReference type="NCBIfam" id="TIGR00187">
    <property type="entry name" value="ribE"/>
    <property type="match status" value="1"/>
</dbReference>
<dbReference type="PROSITE" id="PS51177">
    <property type="entry name" value="LUMAZINE_BIND"/>
    <property type="match status" value="2"/>
</dbReference>
<keyword evidence="8" id="KW-0677">Repeat</keyword>
<dbReference type="STRING" id="1579979.WM2015_2237"/>
<evidence type="ECO:0000256" key="6">
    <source>
        <dbReference type="ARBA" id="ARBA00022619"/>
    </source>
</evidence>
<evidence type="ECO:0000256" key="3">
    <source>
        <dbReference type="ARBA" id="ARBA00004887"/>
    </source>
</evidence>
<dbReference type="Gene3D" id="2.40.30.20">
    <property type="match status" value="2"/>
</dbReference>
<dbReference type="OrthoDB" id="9788537at2"/>
<comment type="catalytic activity">
    <reaction evidence="1">
        <text>2 6,7-dimethyl-8-(1-D-ribityl)lumazine + H(+) = 5-amino-6-(D-ribitylamino)uracil + riboflavin</text>
        <dbReference type="Rhea" id="RHEA:20772"/>
        <dbReference type="ChEBI" id="CHEBI:15378"/>
        <dbReference type="ChEBI" id="CHEBI:15934"/>
        <dbReference type="ChEBI" id="CHEBI:57986"/>
        <dbReference type="ChEBI" id="CHEBI:58201"/>
        <dbReference type="EC" id="2.5.1.9"/>
    </reaction>
</comment>
<dbReference type="Pfam" id="PF00677">
    <property type="entry name" value="Lum_binding"/>
    <property type="match status" value="2"/>
</dbReference>
<evidence type="ECO:0000256" key="8">
    <source>
        <dbReference type="ARBA" id="ARBA00022737"/>
    </source>
</evidence>
<evidence type="ECO:0000256" key="9">
    <source>
        <dbReference type="NCBIfam" id="TIGR00187"/>
    </source>
</evidence>
<name>A0A0K0XY54_9GAMM</name>
<comment type="function">
    <text evidence="2">Catalyzes the dismutation of two molecules of 6,7-dimethyl-8-ribityllumazine, resulting in the formation of riboflavin and 5-amino-6-(D-ribitylamino)uracil.</text>
</comment>
<dbReference type="InterPro" id="IPR001783">
    <property type="entry name" value="Lumazine-bd"/>
</dbReference>
<evidence type="ECO:0000256" key="5">
    <source>
        <dbReference type="ARBA" id="ARBA00013950"/>
    </source>
</evidence>
<dbReference type="AlphaFoldDB" id="A0A0K0XY54"/>
<protein>
    <recommendedName>
        <fullName evidence="5 9">Riboflavin synthase</fullName>
        <ecNumber evidence="4 9">2.5.1.9</ecNumber>
    </recommendedName>
</protein>
<dbReference type="PANTHER" id="PTHR21098">
    <property type="entry name" value="RIBOFLAVIN SYNTHASE ALPHA CHAIN"/>
    <property type="match status" value="1"/>
</dbReference>
<sequence length="199" mass="21455">MFTGIIQAVGTVTSFSARGDGARLAIRCPELEPARWSEGDSVAVAGCCLTALELTTEGFEADLSGETLRCTSLGRLAEGAPVNLEPALAMGDRLGGHWVTGHVDGLARLAAITPLGDNRRLEFQVPAELARFVAAKGSVTLDGVSLTVNRVRGDRFEVNLIPHTLEVTTLGRLRENDEVNLEVDLLARYMDRLLEQRQT</sequence>
<dbReference type="InterPro" id="IPR017938">
    <property type="entry name" value="Riboflavin_synthase-like_b-brl"/>
</dbReference>
<dbReference type="RefSeq" id="WP_049726152.1">
    <property type="nucleotide sequence ID" value="NZ_CP012154.1"/>
</dbReference>
<dbReference type="GO" id="GO:0009231">
    <property type="term" value="P:riboflavin biosynthetic process"/>
    <property type="evidence" value="ECO:0007669"/>
    <property type="project" value="UniProtKB-KW"/>
</dbReference>
<evidence type="ECO:0000313" key="10">
    <source>
        <dbReference type="EMBL" id="AKS42600.1"/>
    </source>
</evidence>
<dbReference type="PIRSF" id="PIRSF000498">
    <property type="entry name" value="Riboflavin_syn_A"/>
    <property type="match status" value="1"/>
</dbReference>
<evidence type="ECO:0000256" key="7">
    <source>
        <dbReference type="ARBA" id="ARBA00022679"/>
    </source>
</evidence>
<keyword evidence="11" id="KW-1185">Reference proteome</keyword>
<dbReference type="InterPro" id="IPR023366">
    <property type="entry name" value="ATP_synth_asu-like_sf"/>
</dbReference>
<dbReference type="Proteomes" id="UP000066624">
    <property type="component" value="Chromosome"/>
</dbReference>
<dbReference type="EMBL" id="CP012154">
    <property type="protein sequence ID" value="AKS42600.1"/>
    <property type="molecule type" value="Genomic_DNA"/>
</dbReference>
<dbReference type="FunFam" id="2.40.30.20:FF:000004">
    <property type="entry name" value="Riboflavin synthase, alpha subunit"/>
    <property type="match status" value="1"/>
</dbReference>
<gene>
    <name evidence="10" type="ORF">WM2015_2237</name>
</gene>
<dbReference type="PATRIC" id="fig|1579979.3.peg.2286"/>
<proteinExistence type="predicted"/>
<dbReference type="GO" id="GO:0004746">
    <property type="term" value="F:riboflavin synthase activity"/>
    <property type="evidence" value="ECO:0007669"/>
    <property type="project" value="UniProtKB-UniRule"/>
</dbReference>
<keyword evidence="6" id="KW-0686">Riboflavin biosynthesis</keyword>
<keyword evidence="7" id="KW-0808">Transferase</keyword>
<evidence type="ECO:0000256" key="1">
    <source>
        <dbReference type="ARBA" id="ARBA00000968"/>
    </source>
</evidence>
<reference evidence="10 11" key="1">
    <citation type="submission" date="2015-07" db="EMBL/GenBank/DDBJ databases">
        <authorList>
            <person name="Noorani M."/>
        </authorList>
    </citation>
    <scope>NUCLEOTIDE SEQUENCE [LARGE SCALE GENOMIC DNA]</scope>
    <source>
        <strain evidence="10 11">KCTC 42284</strain>
    </source>
</reference>
<dbReference type="SUPFAM" id="SSF63380">
    <property type="entry name" value="Riboflavin synthase domain-like"/>
    <property type="match status" value="2"/>
</dbReference>
<dbReference type="EC" id="2.5.1.9" evidence="4 9"/>
<comment type="pathway">
    <text evidence="3">Cofactor biosynthesis; riboflavin biosynthesis; riboflavin from 2-hydroxy-3-oxobutyl phosphate and 5-amino-6-(D-ribitylamino)uracil: step 2/2.</text>
</comment>
<dbReference type="KEGG" id="wma:WM2015_2237"/>
<dbReference type="CDD" id="cd00402">
    <property type="entry name" value="Riboflavin_synthase_like"/>
    <property type="match status" value="1"/>
</dbReference>
<accession>A0A0K0XY54</accession>
<dbReference type="InterPro" id="IPR026017">
    <property type="entry name" value="Lumazine-bd_dom"/>
</dbReference>
<dbReference type="PANTHER" id="PTHR21098:SF12">
    <property type="entry name" value="RIBOFLAVIN SYNTHASE"/>
    <property type="match status" value="1"/>
</dbReference>
<evidence type="ECO:0000256" key="2">
    <source>
        <dbReference type="ARBA" id="ARBA00002803"/>
    </source>
</evidence>
<evidence type="ECO:0000313" key="11">
    <source>
        <dbReference type="Proteomes" id="UP000066624"/>
    </source>
</evidence>
<dbReference type="NCBIfam" id="NF009566">
    <property type="entry name" value="PRK13020.1"/>
    <property type="match status" value="1"/>
</dbReference>
<dbReference type="NCBIfam" id="NF006767">
    <property type="entry name" value="PRK09289.1"/>
    <property type="match status" value="1"/>
</dbReference>
<organism evidence="10 11">
    <name type="scientific">Wenzhouxiangella marina</name>
    <dbReference type="NCBI Taxonomy" id="1579979"/>
    <lineage>
        <taxon>Bacteria</taxon>
        <taxon>Pseudomonadati</taxon>
        <taxon>Pseudomonadota</taxon>
        <taxon>Gammaproteobacteria</taxon>
        <taxon>Chromatiales</taxon>
        <taxon>Wenzhouxiangellaceae</taxon>
        <taxon>Wenzhouxiangella</taxon>
    </lineage>
</organism>